<feature type="domain" description="Protein kinase" evidence="8">
    <location>
        <begin position="260"/>
        <end position="531"/>
    </location>
</feature>
<evidence type="ECO:0000259" key="8">
    <source>
        <dbReference type="PROSITE" id="PS50011"/>
    </source>
</evidence>
<evidence type="ECO:0000313" key="9">
    <source>
        <dbReference type="EMBL" id="EWT00270.1"/>
    </source>
</evidence>
<keyword evidence="4" id="KW-0547">Nucleotide-binding</keyword>
<dbReference type="InterPro" id="IPR011009">
    <property type="entry name" value="Kinase-like_dom_sf"/>
</dbReference>
<dbReference type="GO" id="GO:0005524">
    <property type="term" value="F:ATP binding"/>
    <property type="evidence" value="ECO:0007669"/>
    <property type="project" value="UniProtKB-KW"/>
</dbReference>
<feature type="compositionally biased region" description="Low complexity" evidence="7">
    <location>
        <begin position="208"/>
        <end position="250"/>
    </location>
</feature>
<dbReference type="PANTHER" id="PTHR43289:SF6">
    <property type="entry name" value="SERINE_THREONINE-PROTEIN KINASE NEKL-3"/>
    <property type="match status" value="1"/>
</dbReference>
<feature type="non-terminal residue" evidence="9">
    <location>
        <position position="649"/>
    </location>
</feature>
<dbReference type="Proteomes" id="UP000019489">
    <property type="component" value="Unassembled WGS sequence"/>
</dbReference>
<keyword evidence="6" id="KW-0067">ATP-binding</keyword>
<sequence>MPPASVALAVEAAAEPGHLLADLVALHDTVGWTVRTDEAWAHADVATAELPSQGWKLHVSATEASVLDVLAACAAVLLPARTPFKVAATYSQVRTLTSPHCPRGNAGKIVTVYPTDLDDALRLAHLLDVATEGLAGPRILNDRALREGSLVHYRYGVFTGTPVLTHDGELQLALMTPDGRTVADTRGASFTPPAWLTDPFQSSRSDQPSATVQPPSAAQPTAVTTPTASTTRTGSTTPTASAASPKAPTAPARVLLGDRFAVREAIRHANRGGVFRAEDLTTGEAVIVKQARAHVAADREGRDARDRLRHESAVLGQLAPTGLTPRPVQLFEQGGDLFLAESDLGAETLRAWVSRRAAQPGGVASDPSTTSDPTAALDVLRHVAAALRVVHEHGLVLRDLTPNNLLVRADRTVAIIDPELAISADAEVDLSRRSGTAAYAPAEQLSGAAPEPAMDLHALGALVLFVLTGEDPLLGVDGSTSTDAWLDRGSRRLSVPADLADLAVRLTGDPAARPSLDAVIATVDRAARPGATAGWTLPGEADRARHALDDIEPIDAAVADEAIETLLDRLVREISPRGSRVARASAFGETTLPTNVQHGASGLLGVLFQAARLRGDDRARRAAAELAGWVDRAPAPQGGAVGLHFGHAG</sequence>
<dbReference type="EMBL" id="AWSA01000049">
    <property type="protein sequence ID" value="EWT00270.1"/>
    <property type="molecule type" value="Genomic_DNA"/>
</dbReference>
<dbReference type="GO" id="GO:0004674">
    <property type="term" value="F:protein serine/threonine kinase activity"/>
    <property type="evidence" value="ECO:0007669"/>
    <property type="project" value="UniProtKB-KW"/>
</dbReference>
<dbReference type="SUPFAM" id="SSF56112">
    <property type="entry name" value="Protein kinase-like (PK-like)"/>
    <property type="match status" value="1"/>
</dbReference>
<dbReference type="SMART" id="SM00220">
    <property type="entry name" value="S_TKc"/>
    <property type="match status" value="1"/>
</dbReference>
<evidence type="ECO:0000313" key="10">
    <source>
        <dbReference type="Proteomes" id="UP000019489"/>
    </source>
</evidence>
<keyword evidence="2" id="KW-0723">Serine/threonine-protein kinase</keyword>
<organism evidence="9 10">
    <name type="scientific">Intrasporangium oryzae NRRL B-24470</name>
    <dbReference type="NCBI Taxonomy" id="1386089"/>
    <lineage>
        <taxon>Bacteria</taxon>
        <taxon>Bacillati</taxon>
        <taxon>Actinomycetota</taxon>
        <taxon>Actinomycetes</taxon>
        <taxon>Micrococcales</taxon>
        <taxon>Intrasporangiaceae</taxon>
        <taxon>Intrasporangium</taxon>
    </lineage>
</organism>
<evidence type="ECO:0000256" key="7">
    <source>
        <dbReference type="SAM" id="MobiDB-lite"/>
    </source>
</evidence>
<dbReference type="EC" id="2.7.11.1" evidence="1"/>
<evidence type="ECO:0000256" key="4">
    <source>
        <dbReference type="ARBA" id="ARBA00022741"/>
    </source>
</evidence>
<keyword evidence="5" id="KW-0418">Kinase</keyword>
<keyword evidence="3" id="KW-0808">Transferase</keyword>
<gene>
    <name evidence="9" type="ORF">N865_13015</name>
</gene>
<evidence type="ECO:0000256" key="6">
    <source>
        <dbReference type="ARBA" id="ARBA00022840"/>
    </source>
</evidence>
<accession>W9G2P3</accession>
<evidence type="ECO:0000256" key="5">
    <source>
        <dbReference type="ARBA" id="ARBA00022777"/>
    </source>
</evidence>
<dbReference type="AlphaFoldDB" id="W9G2P3"/>
<dbReference type="InterPro" id="IPR057929">
    <property type="entry name" value="RamC_N"/>
</dbReference>
<dbReference type="Pfam" id="PF00069">
    <property type="entry name" value="Pkinase"/>
    <property type="match status" value="1"/>
</dbReference>
<proteinExistence type="predicted"/>
<feature type="region of interest" description="Disordered" evidence="7">
    <location>
        <begin position="183"/>
        <end position="250"/>
    </location>
</feature>
<dbReference type="STRING" id="1386089.N865_13015"/>
<comment type="caution">
    <text evidence="9">The sequence shown here is derived from an EMBL/GenBank/DDBJ whole genome shotgun (WGS) entry which is preliminary data.</text>
</comment>
<reference evidence="9 10" key="1">
    <citation type="submission" date="2013-08" db="EMBL/GenBank/DDBJ databases">
        <title>Intrasporangium oryzae NRRL B-24470.</title>
        <authorList>
            <person name="Liu H."/>
            <person name="Wang G."/>
        </authorList>
    </citation>
    <scope>NUCLEOTIDE SEQUENCE [LARGE SCALE GENOMIC DNA]</scope>
    <source>
        <strain evidence="9 10">NRRL B-24470</strain>
    </source>
</reference>
<evidence type="ECO:0000256" key="1">
    <source>
        <dbReference type="ARBA" id="ARBA00012513"/>
    </source>
</evidence>
<evidence type="ECO:0000256" key="2">
    <source>
        <dbReference type="ARBA" id="ARBA00022527"/>
    </source>
</evidence>
<keyword evidence="10" id="KW-1185">Reference proteome</keyword>
<evidence type="ECO:0000256" key="3">
    <source>
        <dbReference type="ARBA" id="ARBA00022679"/>
    </source>
</evidence>
<dbReference type="Gene3D" id="1.10.510.10">
    <property type="entry name" value="Transferase(Phosphotransferase) domain 1"/>
    <property type="match status" value="1"/>
</dbReference>
<name>W9G2P3_9MICO</name>
<dbReference type="Pfam" id="PF25816">
    <property type="entry name" value="RamC_N"/>
    <property type="match status" value="1"/>
</dbReference>
<dbReference type="eggNOG" id="COG0515">
    <property type="taxonomic scope" value="Bacteria"/>
</dbReference>
<dbReference type="PANTHER" id="PTHR43289">
    <property type="entry name" value="MITOGEN-ACTIVATED PROTEIN KINASE KINASE KINASE 20-RELATED"/>
    <property type="match status" value="1"/>
</dbReference>
<dbReference type="PROSITE" id="PS50011">
    <property type="entry name" value="PROTEIN_KINASE_DOM"/>
    <property type="match status" value="1"/>
</dbReference>
<dbReference type="InterPro" id="IPR000719">
    <property type="entry name" value="Prot_kinase_dom"/>
</dbReference>
<protein>
    <recommendedName>
        <fullName evidence="1">non-specific serine/threonine protein kinase</fullName>
        <ecNumber evidence="1">2.7.11.1</ecNumber>
    </recommendedName>
</protein>